<evidence type="ECO:0000256" key="2">
    <source>
        <dbReference type="ARBA" id="ARBA00013019"/>
    </source>
</evidence>
<dbReference type="GO" id="GO:0017057">
    <property type="term" value="F:6-phosphogluconolactonase activity"/>
    <property type="evidence" value="ECO:0007669"/>
    <property type="project" value="InterPro"/>
</dbReference>
<dbReference type="CDD" id="cd01400">
    <property type="entry name" value="6PGL"/>
    <property type="match status" value="1"/>
</dbReference>
<dbReference type="KEGG" id="bbig:BBBOND_0405550"/>
<dbReference type="EMBL" id="LK391711">
    <property type="protein sequence ID" value="CDR98070.1"/>
    <property type="molecule type" value="Genomic_DNA"/>
</dbReference>
<dbReference type="GeneID" id="24566611"/>
<evidence type="ECO:0000259" key="8">
    <source>
        <dbReference type="Pfam" id="PF00479"/>
    </source>
</evidence>
<evidence type="ECO:0000256" key="5">
    <source>
        <dbReference type="ARBA" id="ARBA00023002"/>
    </source>
</evidence>
<dbReference type="InterPro" id="IPR006148">
    <property type="entry name" value="Glc/Gal-6P_isomerase"/>
</dbReference>
<dbReference type="GO" id="GO:0006006">
    <property type="term" value="P:glucose metabolic process"/>
    <property type="evidence" value="ECO:0007669"/>
    <property type="project" value="UniProtKB-KW"/>
</dbReference>
<dbReference type="GO" id="GO:0004345">
    <property type="term" value="F:glucose-6-phosphate dehydrogenase activity"/>
    <property type="evidence" value="ECO:0007669"/>
    <property type="project" value="UniProtKB-EC"/>
</dbReference>
<dbReference type="VEuPathDB" id="PiroplasmaDB:BBBOND_0405550"/>
<keyword evidence="4" id="KW-0521">NADP</keyword>
<dbReference type="Pfam" id="PF00479">
    <property type="entry name" value="G6PD_N"/>
    <property type="match status" value="1"/>
</dbReference>
<evidence type="ECO:0000313" key="11">
    <source>
        <dbReference type="EMBL" id="CDR98070.1"/>
    </source>
</evidence>
<dbReference type="PANTHER" id="PTHR23429">
    <property type="entry name" value="GLUCOSE-6-PHOSPHATE 1-DEHYDROGENASE G6PD"/>
    <property type="match status" value="1"/>
</dbReference>
<dbReference type="OMA" id="MYNNEFV"/>
<dbReference type="AlphaFoldDB" id="A0A061DEY1"/>
<keyword evidence="6" id="KW-0119">Carbohydrate metabolism</keyword>
<dbReference type="InterPro" id="IPR022674">
    <property type="entry name" value="G6P_DH_NAD-bd"/>
</dbReference>
<feature type="domain" description="Glucose-6-phosphate dehydrogenase C-terminal" evidence="10">
    <location>
        <begin position="580"/>
        <end position="866"/>
    </location>
</feature>
<gene>
    <name evidence="11" type="ORF">BBBOND_0405550</name>
</gene>
<name>A0A061DEY1_BABBI</name>
<comment type="pathway">
    <text evidence="1">Carbohydrate degradation; pentose phosphate pathway; D-ribulose 5-phosphate from D-glucose 6-phosphate (oxidative stage): step 1/3.</text>
</comment>
<feature type="compositionally biased region" description="Low complexity" evidence="7">
    <location>
        <begin position="32"/>
        <end position="42"/>
    </location>
</feature>
<feature type="domain" description="Glucosamine/galactosamine-6-phosphate isomerase" evidence="9">
    <location>
        <begin position="103"/>
        <end position="349"/>
    </location>
</feature>
<dbReference type="Gene3D" id="3.40.50.720">
    <property type="entry name" value="NAD(P)-binding Rossmann-like Domain"/>
    <property type="match status" value="1"/>
</dbReference>
<organism evidence="11 12">
    <name type="scientific">Babesia bigemina</name>
    <dbReference type="NCBI Taxonomy" id="5866"/>
    <lineage>
        <taxon>Eukaryota</taxon>
        <taxon>Sar</taxon>
        <taxon>Alveolata</taxon>
        <taxon>Apicomplexa</taxon>
        <taxon>Aconoidasida</taxon>
        <taxon>Piroplasmida</taxon>
        <taxon>Babesiidae</taxon>
        <taxon>Babesia</taxon>
    </lineage>
</organism>
<dbReference type="InterPro" id="IPR036291">
    <property type="entry name" value="NAD(P)-bd_dom_sf"/>
</dbReference>
<evidence type="ECO:0000256" key="7">
    <source>
        <dbReference type="SAM" id="MobiDB-lite"/>
    </source>
</evidence>
<feature type="domain" description="Glucose-6-phosphate dehydrogenase NAD-binding" evidence="8">
    <location>
        <begin position="380"/>
        <end position="567"/>
    </location>
</feature>
<proteinExistence type="predicted"/>
<dbReference type="Gene3D" id="3.30.360.10">
    <property type="entry name" value="Dihydrodipicolinate Reductase, domain 2"/>
    <property type="match status" value="1"/>
</dbReference>
<dbReference type="PANTHER" id="PTHR23429:SF0">
    <property type="entry name" value="GLUCOSE-6-PHOSPHATE 1-DEHYDROGENASE"/>
    <property type="match status" value="1"/>
</dbReference>
<feature type="region of interest" description="Disordered" evidence="7">
    <location>
        <begin position="1"/>
        <end position="42"/>
    </location>
</feature>
<sequence length="872" mass="100071">MDSEDQVPNVQSLKTLDEQTRESLLPRNPVMSRTGSSTSLSSLVTTNTTHYQNWLKTFYANKLNEVIHFREAGHVVTNYNYKMDDGDDMDDIVEPCLLDCHTEEGFVMAAMHLILHRIKAKQAESPTSIVTIGLSGGNTPRAVFRYMSNMENLDIDFNRIIFFLVDERYVPPTDELSNQRLIRNTLLKNWPVPESHIIFPDTTLPLEECVRKYEADLERVFGKLEPSATAAVDSSPQSKVVGMAMSKSTLKPDLITLGIGDDFHIAGLFPEFLSTLEPSQVTDCKERVMITHTDTAVVHDRLTLSLPFLCCAKSKLFFLKGERKKRIWTTMLQYRHVDPIRFPATQIFTKAGCVAVLDSSTIRRIRRKVPLEQSDCLTFILFGSTGDLARRKLYPALFHLFYLGFLPTKFRILAVSRSHQSFDEFFETVSKDIFASINTTIFMCEAAARFDFPTVIAEFKKKLGRVTVKYDNPQSLVQLNESLNEIESGSTVTHRLIYMATPAEAYHPIMKIATSVCRPKEGWFRVMLEKPFGRDMESCQDIQRVLQQHAQPEEMFLVDHYLGKPLISCIIAIKRSLRYNHLFSRRYVKSVHIKMKERIGTFGRNYFENYGIIRDMVQNHGLQLLSLIAMDKPDRLNDSVADEKRKVLRAVRTVRLEDTIIGQYTESEDGSECAYLQEKGTPPDSLCSTFCSMVMYVDNDKWQGVPFVITTGKGLDEHLCEVRLNMKSNFAAEFGADFEARNLVFRVQPNPTVFWSVDSRHFDTQQESEKLVFTSDHDTDNMGLKVEERILRDVDYNLTKRPVVGCYEILLYHAFSGKRNYFPSLEEVSECWRILTPVLHEIDDKRVRPILYPRGSSGPKEQERHLQLLNSI</sequence>
<keyword evidence="3" id="KW-0313">Glucose metabolism</keyword>
<reference evidence="12" key="1">
    <citation type="journal article" date="2014" name="Nucleic Acids Res.">
        <title>The evolutionary dynamics of variant antigen genes in Babesia reveal a history of genomic innovation underlying host-parasite interaction.</title>
        <authorList>
            <person name="Jackson A.P."/>
            <person name="Otto T.D."/>
            <person name="Darby A."/>
            <person name="Ramaprasad A."/>
            <person name="Xia D."/>
            <person name="Echaide I.E."/>
            <person name="Farber M."/>
            <person name="Gahlot S."/>
            <person name="Gamble J."/>
            <person name="Gupta D."/>
            <person name="Gupta Y."/>
            <person name="Jackson L."/>
            <person name="Malandrin L."/>
            <person name="Malas T.B."/>
            <person name="Moussa E."/>
            <person name="Nair M."/>
            <person name="Reid A.J."/>
            <person name="Sanders M."/>
            <person name="Sharma J."/>
            <person name="Tracey A."/>
            <person name="Quail M.A."/>
            <person name="Weir W."/>
            <person name="Wastling J.M."/>
            <person name="Hall N."/>
            <person name="Willadsen P."/>
            <person name="Lingelbach K."/>
            <person name="Shiels B."/>
            <person name="Tait A."/>
            <person name="Berriman M."/>
            <person name="Allred D.R."/>
            <person name="Pain A."/>
        </authorList>
    </citation>
    <scope>NUCLEOTIDE SEQUENCE [LARGE SCALE GENOMIC DNA]</scope>
    <source>
        <strain evidence="12">Bond</strain>
    </source>
</reference>
<protein>
    <recommendedName>
        <fullName evidence="2">glucose-6-phosphate dehydrogenase (NADP(+))</fullName>
        <ecNumber evidence="2">1.1.1.49</ecNumber>
    </recommendedName>
</protein>
<evidence type="ECO:0000256" key="6">
    <source>
        <dbReference type="ARBA" id="ARBA00023277"/>
    </source>
</evidence>
<evidence type="ECO:0000259" key="10">
    <source>
        <dbReference type="Pfam" id="PF02781"/>
    </source>
</evidence>
<evidence type="ECO:0000256" key="3">
    <source>
        <dbReference type="ARBA" id="ARBA00022526"/>
    </source>
</evidence>
<dbReference type="SUPFAM" id="SSF51735">
    <property type="entry name" value="NAD(P)-binding Rossmann-fold domains"/>
    <property type="match status" value="1"/>
</dbReference>
<evidence type="ECO:0000256" key="1">
    <source>
        <dbReference type="ARBA" id="ARBA00004937"/>
    </source>
</evidence>
<dbReference type="OrthoDB" id="60984at2759"/>
<dbReference type="RefSeq" id="XP_012770256.1">
    <property type="nucleotide sequence ID" value="XM_012914802.1"/>
</dbReference>
<dbReference type="Gene3D" id="3.40.50.1360">
    <property type="match status" value="1"/>
</dbReference>
<dbReference type="InterPro" id="IPR001282">
    <property type="entry name" value="G6P_DH"/>
</dbReference>
<feature type="compositionally biased region" description="Polar residues" evidence="7">
    <location>
        <begin position="1"/>
        <end position="14"/>
    </location>
</feature>
<evidence type="ECO:0000259" key="9">
    <source>
        <dbReference type="Pfam" id="PF01182"/>
    </source>
</evidence>
<dbReference type="Pfam" id="PF01182">
    <property type="entry name" value="Glucosamine_iso"/>
    <property type="match status" value="1"/>
</dbReference>
<dbReference type="Pfam" id="PF02781">
    <property type="entry name" value="G6PD_C"/>
    <property type="match status" value="1"/>
</dbReference>
<dbReference type="InterPro" id="IPR037171">
    <property type="entry name" value="NagB/RpiA_transferase-like"/>
</dbReference>
<dbReference type="GO" id="GO:0009051">
    <property type="term" value="P:pentose-phosphate shunt, oxidative branch"/>
    <property type="evidence" value="ECO:0007669"/>
    <property type="project" value="TreeGrafter"/>
</dbReference>
<accession>A0A061DEY1</accession>
<dbReference type="InterPro" id="IPR022675">
    <property type="entry name" value="G6P_DH_C"/>
</dbReference>
<dbReference type="STRING" id="5866.A0A061DEY1"/>
<keyword evidence="12" id="KW-1185">Reference proteome</keyword>
<keyword evidence="5" id="KW-0560">Oxidoreductase</keyword>
<dbReference type="SUPFAM" id="SSF100950">
    <property type="entry name" value="NagB/RpiA/CoA transferase-like"/>
    <property type="match status" value="1"/>
</dbReference>
<dbReference type="Proteomes" id="UP000033188">
    <property type="component" value="Chromosome 5"/>
</dbReference>
<dbReference type="GO" id="GO:0050661">
    <property type="term" value="F:NADP binding"/>
    <property type="evidence" value="ECO:0007669"/>
    <property type="project" value="InterPro"/>
</dbReference>
<dbReference type="PRINTS" id="PR00079">
    <property type="entry name" value="G6PDHDRGNASE"/>
</dbReference>
<evidence type="ECO:0000313" key="12">
    <source>
        <dbReference type="Proteomes" id="UP000033188"/>
    </source>
</evidence>
<dbReference type="SUPFAM" id="SSF55347">
    <property type="entry name" value="Glyceraldehyde-3-phosphate dehydrogenase-like, C-terminal domain"/>
    <property type="match status" value="1"/>
</dbReference>
<dbReference type="EC" id="1.1.1.49" evidence="2"/>
<evidence type="ECO:0000256" key="4">
    <source>
        <dbReference type="ARBA" id="ARBA00022857"/>
    </source>
</evidence>
<dbReference type="InterPro" id="IPR005900">
    <property type="entry name" value="6-phosphogluconolactonase_DevB"/>
</dbReference>